<keyword evidence="8 13" id="KW-1133">Transmembrane helix</keyword>
<feature type="region of interest" description="Disordered" evidence="12">
    <location>
        <begin position="1"/>
        <end position="22"/>
    </location>
</feature>
<keyword evidence="4" id="KW-0349">Heme</keyword>
<comment type="caution">
    <text evidence="15">The sequence shown here is derived from an EMBL/GenBank/DDBJ whole genome shotgun (WGS) entry which is preliminary data.</text>
</comment>
<dbReference type="Pfam" id="PF01292">
    <property type="entry name" value="Ni_hydr_CYTB"/>
    <property type="match status" value="1"/>
</dbReference>
<keyword evidence="2" id="KW-0813">Transport</keyword>
<organism evidence="15 16">
    <name type="scientific">Streptomyces violaceolatus</name>
    <dbReference type="NCBI Taxonomy" id="67378"/>
    <lineage>
        <taxon>Bacteria</taxon>
        <taxon>Bacillati</taxon>
        <taxon>Actinomycetota</taxon>
        <taxon>Actinomycetes</taxon>
        <taxon>Kitasatosporales</taxon>
        <taxon>Streptomycetaceae</taxon>
        <taxon>Streptomyces</taxon>
        <taxon>Streptomyces violaceoruber group</taxon>
    </lineage>
</organism>
<evidence type="ECO:0000256" key="4">
    <source>
        <dbReference type="ARBA" id="ARBA00022617"/>
    </source>
</evidence>
<comment type="similarity">
    <text evidence="11">Belongs to the cytochrome b561 family.</text>
</comment>
<reference evidence="15 16" key="1">
    <citation type="journal article" date="2019" name="Int. J. Syst. Evol. Microbiol.">
        <title>The Global Catalogue of Microorganisms (GCM) 10K type strain sequencing project: providing services to taxonomists for standard genome sequencing and annotation.</title>
        <authorList>
            <consortium name="The Broad Institute Genomics Platform"/>
            <consortium name="The Broad Institute Genome Sequencing Center for Infectious Disease"/>
            <person name="Wu L."/>
            <person name="Ma J."/>
        </authorList>
    </citation>
    <scope>NUCLEOTIDE SEQUENCE [LARGE SCALE GENOMIC DNA]</scope>
    <source>
        <strain evidence="15 16">JCM 4531</strain>
    </source>
</reference>
<dbReference type="InterPro" id="IPR016174">
    <property type="entry name" value="Di-haem_cyt_TM"/>
</dbReference>
<evidence type="ECO:0000256" key="7">
    <source>
        <dbReference type="ARBA" id="ARBA00022982"/>
    </source>
</evidence>
<dbReference type="PANTHER" id="PTHR30529">
    <property type="entry name" value="CYTOCHROME B561"/>
    <property type="match status" value="1"/>
</dbReference>
<name>A0ABN3T8E3_9ACTN</name>
<keyword evidence="6" id="KW-0479">Metal-binding</keyword>
<feature type="transmembrane region" description="Helical" evidence="13">
    <location>
        <begin position="34"/>
        <end position="58"/>
    </location>
</feature>
<feature type="domain" description="Cytochrome b561 bacterial/Ni-hydrogenase" evidence="14">
    <location>
        <begin position="27"/>
        <end position="192"/>
    </location>
</feature>
<keyword evidence="5 13" id="KW-0812">Transmembrane</keyword>
<evidence type="ECO:0000256" key="8">
    <source>
        <dbReference type="ARBA" id="ARBA00022989"/>
    </source>
</evidence>
<evidence type="ECO:0000256" key="13">
    <source>
        <dbReference type="SAM" id="Phobius"/>
    </source>
</evidence>
<dbReference type="InterPro" id="IPR052168">
    <property type="entry name" value="Cytochrome_b561_oxidase"/>
</dbReference>
<accession>A0ABN3T8E3</accession>
<evidence type="ECO:0000256" key="3">
    <source>
        <dbReference type="ARBA" id="ARBA00022475"/>
    </source>
</evidence>
<dbReference type="InterPro" id="IPR011577">
    <property type="entry name" value="Cyt_b561_bac/Ni-Hgenase"/>
</dbReference>
<comment type="subcellular location">
    <subcellularLocation>
        <location evidence="1">Cell membrane</location>
        <topology evidence="1">Multi-pass membrane protein</topology>
    </subcellularLocation>
</comment>
<evidence type="ECO:0000256" key="12">
    <source>
        <dbReference type="SAM" id="MobiDB-lite"/>
    </source>
</evidence>
<evidence type="ECO:0000256" key="9">
    <source>
        <dbReference type="ARBA" id="ARBA00023004"/>
    </source>
</evidence>
<evidence type="ECO:0000256" key="6">
    <source>
        <dbReference type="ARBA" id="ARBA00022723"/>
    </source>
</evidence>
<evidence type="ECO:0000313" key="15">
    <source>
        <dbReference type="EMBL" id="GAA2695393.1"/>
    </source>
</evidence>
<dbReference type="Gene3D" id="1.20.950.20">
    <property type="entry name" value="Transmembrane di-heme cytochromes, Chain C"/>
    <property type="match status" value="1"/>
</dbReference>
<evidence type="ECO:0000256" key="1">
    <source>
        <dbReference type="ARBA" id="ARBA00004651"/>
    </source>
</evidence>
<evidence type="ECO:0000256" key="10">
    <source>
        <dbReference type="ARBA" id="ARBA00023136"/>
    </source>
</evidence>
<keyword evidence="10 13" id="KW-0472">Membrane</keyword>
<gene>
    <name evidence="15" type="ORF">GCM10010310_56910</name>
</gene>
<feature type="transmembrane region" description="Helical" evidence="13">
    <location>
        <begin position="64"/>
        <end position="83"/>
    </location>
</feature>
<feature type="transmembrane region" description="Helical" evidence="13">
    <location>
        <begin position="104"/>
        <end position="127"/>
    </location>
</feature>
<protein>
    <submittedName>
        <fullName evidence="15">Cytochrome b</fullName>
    </submittedName>
</protein>
<evidence type="ECO:0000313" key="16">
    <source>
        <dbReference type="Proteomes" id="UP001499989"/>
    </source>
</evidence>
<keyword evidence="16" id="KW-1185">Reference proteome</keyword>
<keyword evidence="9" id="KW-0408">Iron</keyword>
<dbReference type="SUPFAM" id="SSF81342">
    <property type="entry name" value="Transmembrane di-heme cytochromes"/>
    <property type="match status" value="1"/>
</dbReference>
<proteinExistence type="inferred from homology"/>
<feature type="transmembrane region" description="Helical" evidence="13">
    <location>
        <begin position="161"/>
        <end position="184"/>
    </location>
</feature>
<dbReference type="Proteomes" id="UP001499989">
    <property type="component" value="Unassembled WGS sequence"/>
</dbReference>
<evidence type="ECO:0000256" key="5">
    <source>
        <dbReference type="ARBA" id="ARBA00022692"/>
    </source>
</evidence>
<keyword evidence="7" id="KW-0249">Electron transport</keyword>
<evidence type="ECO:0000256" key="11">
    <source>
        <dbReference type="ARBA" id="ARBA00037975"/>
    </source>
</evidence>
<keyword evidence="3" id="KW-1003">Cell membrane</keyword>
<evidence type="ECO:0000259" key="14">
    <source>
        <dbReference type="Pfam" id="PF01292"/>
    </source>
</evidence>
<dbReference type="EMBL" id="BAAASK010000021">
    <property type="protein sequence ID" value="GAA2695393.1"/>
    <property type="molecule type" value="Genomic_DNA"/>
</dbReference>
<dbReference type="RefSeq" id="WP_319123320.1">
    <property type="nucleotide sequence ID" value="NZ_BAAASK010000021.1"/>
</dbReference>
<sequence>MTDAGAGAPVAESPPGPQGPGTDVPDRFTLFSRWLHWVMAVLVVAMIFIGAAMVASLADYRLLVSVHKPLGMAVLLLAVVRLVNRFLHRAPPHPRSMGTGERRAALASECLMYGLMVSQPLVGWAMVSASDTPFTVLGVRVPPIAPADPGIYSALHETHLVLGYALFILFTLHMLAVLVHVLVLRDGLLGRMALWRTSRQEPVAVRRDGP</sequence>
<evidence type="ECO:0000256" key="2">
    <source>
        <dbReference type="ARBA" id="ARBA00022448"/>
    </source>
</evidence>
<dbReference type="PANTHER" id="PTHR30529:SF6">
    <property type="entry name" value="BLL0291 PROTEIN"/>
    <property type="match status" value="1"/>
</dbReference>